<evidence type="ECO:0000256" key="4">
    <source>
        <dbReference type="SAM" id="MobiDB-lite"/>
    </source>
</evidence>
<name>A0A1D8TVV1_9CYAN</name>
<dbReference type="Pfam" id="PF17210">
    <property type="entry name" value="SdrD_B"/>
    <property type="match status" value="3"/>
</dbReference>
<sequence length="1598" mass="170163">MKSLLNYLQAIAPDLGSKSLPYPLGKSFPSQFFPHTLIGSLMLVSAIAGYATPVWAVSELQLVKDANDSDGNLVREVPSGQEFIYTIRVSCSGDEDCQDVVITDQLPPQIDWSSENVSILPGRPATFTYDEDTGLVTVEYNSPIPAGSPVNLEIRVQFPPGTTVNDIEATNLAEGTSSNAGNATSEALTVTSDVDSNAALNKWTLEKNRVIPSNGDPALDSPVTYELELCHARNLESGINLENVVVQDTLPVGSTFVSATNEGTHNSGVVTWNVGNLSIQSGRNCFNAQVSVEYPSGTFNTSGANSTVINPATATGELIDGTPLLNLNGEAEHGFADANYQGTLSSKSFSGQVAIGNEFEFRLDPRNTGNVPMTTLTVTDDLDQVNDDGINLLDQVRVTRIRTGRYNNYTGDVIVRYKTNLNPLTAGTSHPQNTTLTIGTDITLGAGEYITGVEFEYTNVPVGFQATGGSNRPKLFVEVQPDRSIGETIKNCAQLTWTPNSPTNPLEKCQETEISALQAILNPNKTDETSSGPYAPGDTIEFRLQFRNESSATADYVNPIIADLLPAGLDYGGAWRFTNGGSSSLPADPPINFEAIPNYNGTGRTLLRWEITGTQIPENRWLRIYVDTVVEQGVSTGSLTNELFIMSNDSVFDCNNNNRRTQDTVDVDGDGITDETICRRTANVDVAAIATLDSEKVVQGEVDTSFSTSGTTVPGGQVDYQLTITNQGTVPMTNILVVDLLPAIGDTQVLNTSSARGSQWRPNLAGPVTVAIPGVTVEYTTNSNPCRPNPTDGQDLNWPSGCVNDWSTTFPSDPSAVTALRFNLGNLVLDPLESVVLNWPMRAPAGAPTNGEIAWNSFAFVSTRTDQSGAAATLLPAEPPKVGIVIQPPTPAIIGDLVWDDQNGNGIQDNSELGINGVRVELWQDGGDGQPGTSDDSFYGFTLTAPDGTGNDGVYLFSNVPAGDYFLKFIPPDNLNLSPQDQGGDETADSDADPNTGQTNVFSVNQTTDTSDFDAGLTSVDPATASLGDFVWLDTDGNGSQDGGEVGVNGVTVELYDTANTLIDSTQTSNDFNDNPGFYRFRDLTPGTYYVKFIAPPSHAFSPQDQGDDTLDSDADATGQTANITLSAGDSNQDVDAGIVPQPILGDFVWIDNNGDGLQNLGELGLNGVTVKVYNPGADGEAGGGDDSLVATTVTTNDVAGNPGFYSFSGLAAGNYFLEFIAPSGYEIGFQNVGNDDTIDSDADPSTGYTEVFALAASEDNRDLDVGMIALPVTSTGEVSGTLYQDNNPQNDTFDNGESTLPANIRVVLYQDVNSNDVIDAGDTQQATTDTDNSGNYSFTSLEPGKYIVQIDTNDPEIPDEFMLGTSNDIPIEVTTTAVTDINFGFDQSLPNVILVKRITAIKRKDSNVWESLPTSGSPFVDGIDSPGSENHVGSDRAPDDNDPNWPNPNIYLRGLINSGTVMPGDELEYTVYFLSNGSNYAKSLRICDRVPAETTFIPDAFNQTAGFPASDVGIALFESTDPLPTSGLAEPNIYLTNIPDSDRGRYYSPGTSVPAGCNVPVNQNGVVVVEVGDVPEATAPGEPPNSYGFIRFRALVK</sequence>
<dbReference type="OrthoDB" id="461421at2"/>
<evidence type="ECO:0008006" key="9">
    <source>
        <dbReference type="Google" id="ProtNLM"/>
    </source>
</evidence>
<dbReference type="PANTHER" id="PTHR34819">
    <property type="entry name" value="LARGE CYSTEINE-RICH PERIPLASMIC PROTEIN OMCB"/>
    <property type="match status" value="1"/>
</dbReference>
<dbReference type="PANTHER" id="PTHR34819:SF5">
    <property type="entry name" value="CONSERVED REPEAT DOMAIN PROTEIN"/>
    <property type="match status" value="1"/>
</dbReference>
<feature type="compositionally biased region" description="Acidic residues" evidence="4">
    <location>
        <begin position="983"/>
        <end position="992"/>
    </location>
</feature>
<feature type="domain" description="DUF11" evidence="5">
    <location>
        <begin position="216"/>
        <end position="312"/>
    </location>
</feature>
<dbReference type="Gene3D" id="2.60.40.10">
    <property type="entry name" value="Immunoglobulins"/>
    <property type="match status" value="4"/>
</dbReference>
<dbReference type="InterPro" id="IPR047589">
    <property type="entry name" value="DUF11_rpt"/>
</dbReference>
<dbReference type="EMBL" id="CP017599">
    <property type="protein sequence ID" value="AOX01771.1"/>
    <property type="molecule type" value="Genomic_DNA"/>
</dbReference>
<keyword evidence="3" id="KW-0732">Signal</keyword>
<feature type="region of interest" description="Disordered" evidence="4">
    <location>
        <begin position="976"/>
        <end position="1003"/>
    </location>
</feature>
<feature type="domain" description="SD-repeat containing protein B" evidence="6">
    <location>
        <begin position="893"/>
        <end position="1017"/>
    </location>
</feature>
<evidence type="ECO:0000259" key="5">
    <source>
        <dbReference type="Pfam" id="PF01345"/>
    </source>
</evidence>
<gene>
    <name evidence="7" type="ORF">BJP34_22125</name>
</gene>
<dbReference type="Proteomes" id="UP000177870">
    <property type="component" value="Chromosome"/>
</dbReference>
<dbReference type="RefSeq" id="WP_070394204.1">
    <property type="nucleotide sequence ID" value="NZ_CP017599.1"/>
</dbReference>
<dbReference type="GO" id="GO:0005576">
    <property type="term" value="C:extracellular region"/>
    <property type="evidence" value="ECO:0007669"/>
    <property type="project" value="UniProtKB-SubCell"/>
</dbReference>
<reference evidence="8" key="1">
    <citation type="submission" date="2016-10" db="EMBL/GenBank/DDBJ databases">
        <title>Comparative genomics uncovers the prolific and rare metabolic potential of the cyanobacterial genus Moorea.</title>
        <authorList>
            <person name="Leao T."/>
            <person name="Castelao G."/>
            <person name="Korobeynikov A."/>
            <person name="Monroe E.A."/>
            <person name="Podell S."/>
            <person name="Glukhov E."/>
            <person name="Allen E."/>
            <person name="Gerwick W.H."/>
            <person name="Gerwick L."/>
        </authorList>
    </citation>
    <scope>NUCLEOTIDE SEQUENCE [LARGE SCALE GENOMIC DNA]</scope>
    <source>
        <strain evidence="8">PAL-8-15-08-1</strain>
    </source>
</reference>
<dbReference type="STRING" id="1458985.BJP34_22125"/>
<feature type="domain" description="DUF11" evidence="5">
    <location>
        <begin position="76"/>
        <end position="185"/>
    </location>
</feature>
<feature type="domain" description="SD-repeat containing protein B" evidence="6">
    <location>
        <begin position="1145"/>
        <end position="1268"/>
    </location>
</feature>
<dbReference type="NCBIfam" id="TIGR01451">
    <property type="entry name" value="B_ant_repeat"/>
    <property type="match status" value="4"/>
</dbReference>
<feature type="compositionally biased region" description="Polar residues" evidence="4">
    <location>
        <begin position="993"/>
        <end position="1003"/>
    </location>
</feature>
<dbReference type="InterPro" id="IPR033764">
    <property type="entry name" value="Sdr_B"/>
</dbReference>
<dbReference type="KEGG" id="mpro:BJP34_22125"/>
<evidence type="ECO:0000256" key="2">
    <source>
        <dbReference type="ARBA" id="ARBA00022525"/>
    </source>
</evidence>
<evidence type="ECO:0000256" key="1">
    <source>
        <dbReference type="ARBA" id="ARBA00004613"/>
    </source>
</evidence>
<dbReference type="InterPro" id="IPR001434">
    <property type="entry name" value="OmcB-like_DUF11"/>
</dbReference>
<evidence type="ECO:0000313" key="7">
    <source>
        <dbReference type="EMBL" id="AOX01771.1"/>
    </source>
</evidence>
<dbReference type="InterPro" id="IPR013783">
    <property type="entry name" value="Ig-like_fold"/>
</dbReference>
<evidence type="ECO:0000259" key="6">
    <source>
        <dbReference type="Pfam" id="PF17210"/>
    </source>
</evidence>
<proteinExistence type="predicted"/>
<accession>A0A1D8TVV1</accession>
<dbReference type="Pfam" id="PF01345">
    <property type="entry name" value="DUF11"/>
    <property type="match status" value="2"/>
</dbReference>
<evidence type="ECO:0000313" key="8">
    <source>
        <dbReference type="Proteomes" id="UP000177870"/>
    </source>
</evidence>
<dbReference type="InterPro" id="IPR051172">
    <property type="entry name" value="Chlamydia_OmcB"/>
</dbReference>
<keyword evidence="2" id="KW-0964">Secreted</keyword>
<dbReference type="SUPFAM" id="SSF117074">
    <property type="entry name" value="Hypothetical protein PA1324"/>
    <property type="match status" value="4"/>
</dbReference>
<feature type="domain" description="SD-repeat containing protein B" evidence="6">
    <location>
        <begin position="1025"/>
        <end position="1139"/>
    </location>
</feature>
<evidence type="ECO:0000256" key="3">
    <source>
        <dbReference type="ARBA" id="ARBA00022729"/>
    </source>
</evidence>
<feature type="region of interest" description="Disordered" evidence="4">
    <location>
        <begin position="1414"/>
        <end position="1447"/>
    </location>
</feature>
<protein>
    <recommendedName>
        <fullName evidence="9">SD-repeat containing protein B domain-containing protein</fullName>
    </recommendedName>
</protein>
<comment type="subcellular location">
    <subcellularLocation>
        <location evidence="1">Secreted</location>
    </subcellularLocation>
</comment>
<organism evidence="7 8">
    <name type="scientific">Moorena producens PAL-8-15-08-1</name>
    <dbReference type="NCBI Taxonomy" id="1458985"/>
    <lineage>
        <taxon>Bacteria</taxon>
        <taxon>Bacillati</taxon>
        <taxon>Cyanobacteriota</taxon>
        <taxon>Cyanophyceae</taxon>
        <taxon>Coleofasciculales</taxon>
        <taxon>Coleofasciculaceae</taxon>
        <taxon>Moorena</taxon>
    </lineage>
</organism>